<dbReference type="InParanoid" id="E2AA54"/>
<dbReference type="STRING" id="104421.E2AA54"/>
<evidence type="ECO:0000313" key="1">
    <source>
        <dbReference type="EMBL" id="EFN69692.1"/>
    </source>
</evidence>
<sequence length="38" mass="4525">KRRLKKVKSIELRGGILYTDCDCYRRNGLQYDCSRTLC</sequence>
<name>E2AA54_CAMFO</name>
<organism evidence="2">
    <name type="scientific">Camponotus floridanus</name>
    <name type="common">Florida carpenter ant</name>
    <dbReference type="NCBI Taxonomy" id="104421"/>
    <lineage>
        <taxon>Eukaryota</taxon>
        <taxon>Metazoa</taxon>
        <taxon>Ecdysozoa</taxon>
        <taxon>Arthropoda</taxon>
        <taxon>Hexapoda</taxon>
        <taxon>Insecta</taxon>
        <taxon>Pterygota</taxon>
        <taxon>Neoptera</taxon>
        <taxon>Endopterygota</taxon>
        <taxon>Hymenoptera</taxon>
        <taxon>Apocrita</taxon>
        <taxon>Aculeata</taxon>
        <taxon>Formicoidea</taxon>
        <taxon>Formicidae</taxon>
        <taxon>Formicinae</taxon>
        <taxon>Camponotus</taxon>
    </lineage>
</organism>
<dbReference type="EMBL" id="GL438029">
    <property type="protein sequence ID" value="EFN69692.1"/>
    <property type="molecule type" value="Genomic_DNA"/>
</dbReference>
<keyword evidence="2" id="KW-1185">Reference proteome</keyword>
<evidence type="ECO:0000313" key="2">
    <source>
        <dbReference type="Proteomes" id="UP000000311"/>
    </source>
</evidence>
<proteinExistence type="predicted"/>
<feature type="non-terminal residue" evidence="1">
    <location>
        <position position="1"/>
    </location>
</feature>
<dbReference type="AlphaFoldDB" id="E2AA54"/>
<reference evidence="1 2" key="1">
    <citation type="journal article" date="2010" name="Science">
        <title>Genomic comparison of the ants Camponotus floridanus and Harpegnathos saltator.</title>
        <authorList>
            <person name="Bonasio R."/>
            <person name="Zhang G."/>
            <person name="Ye C."/>
            <person name="Mutti N.S."/>
            <person name="Fang X."/>
            <person name="Qin N."/>
            <person name="Donahue G."/>
            <person name="Yang P."/>
            <person name="Li Q."/>
            <person name="Li C."/>
            <person name="Zhang P."/>
            <person name="Huang Z."/>
            <person name="Berger S.L."/>
            <person name="Reinberg D."/>
            <person name="Wang J."/>
            <person name="Liebig J."/>
        </authorList>
    </citation>
    <scope>NUCLEOTIDE SEQUENCE [LARGE SCALE GENOMIC DNA]</scope>
    <source>
        <strain evidence="2">C129</strain>
    </source>
</reference>
<gene>
    <name evidence="1" type="ORF">EAG_11822</name>
</gene>
<feature type="non-terminal residue" evidence="1">
    <location>
        <position position="38"/>
    </location>
</feature>
<accession>E2AA54</accession>
<dbReference type="Proteomes" id="UP000000311">
    <property type="component" value="Unassembled WGS sequence"/>
</dbReference>
<protein>
    <submittedName>
        <fullName evidence="1">Uncharacterized protein</fullName>
    </submittedName>
</protein>